<dbReference type="Proteomes" id="UP000499080">
    <property type="component" value="Unassembled WGS sequence"/>
</dbReference>
<organism evidence="1 2">
    <name type="scientific">Araneus ventricosus</name>
    <name type="common">Orbweaver spider</name>
    <name type="synonym">Epeira ventricosa</name>
    <dbReference type="NCBI Taxonomy" id="182803"/>
    <lineage>
        <taxon>Eukaryota</taxon>
        <taxon>Metazoa</taxon>
        <taxon>Ecdysozoa</taxon>
        <taxon>Arthropoda</taxon>
        <taxon>Chelicerata</taxon>
        <taxon>Arachnida</taxon>
        <taxon>Araneae</taxon>
        <taxon>Araneomorphae</taxon>
        <taxon>Entelegynae</taxon>
        <taxon>Araneoidea</taxon>
        <taxon>Araneidae</taxon>
        <taxon>Araneus</taxon>
    </lineage>
</organism>
<dbReference type="AlphaFoldDB" id="A0A4Y2I4W8"/>
<dbReference type="OrthoDB" id="7422307at2759"/>
<reference evidence="1 2" key="1">
    <citation type="journal article" date="2019" name="Sci. Rep.">
        <title>Orb-weaving spider Araneus ventricosus genome elucidates the spidroin gene catalogue.</title>
        <authorList>
            <person name="Kono N."/>
            <person name="Nakamura H."/>
            <person name="Ohtoshi R."/>
            <person name="Moran D.A.P."/>
            <person name="Shinohara A."/>
            <person name="Yoshida Y."/>
            <person name="Fujiwara M."/>
            <person name="Mori M."/>
            <person name="Tomita M."/>
            <person name="Arakawa K."/>
        </authorList>
    </citation>
    <scope>NUCLEOTIDE SEQUENCE [LARGE SCALE GENOMIC DNA]</scope>
</reference>
<evidence type="ECO:0000313" key="2">
    <source>
        <dbReference type="Proteomes" id="UP000499080"/>
    </source>
</evidence>
<keyword evidence="2" id="KW-1185">Reference proteome</keyword>
<proteinExistence type="predicted"/>
<name>A0A4Y2I4W8_ARAVE</name>
<accession>A0A4Y2I4W8</accession>
<dbReference type="EMBL" id="BGPR01002384">
    <property type="protein sequence ID" value="GBM72560.1"/>
    <property type="molecule type" value="Genomic_DNA"/>
</dbReference>
<comment type="caution">
    <text evidence="1">The sequence shown here is derived from an EMBL/GenBank/DDBJ whole genome shotgun (WGS) entry which is preliminary data.</text>
</comment>
<evidence type="ECO:0000313" key="1">
    <source>
        <dbReference type="EMBL" id="GBM72560.1"/>
    </source>
</evidence>
<sequence length="124" mass="14058">MIENPWEVVTKRTLTSYWKKLWPESVVECDIEASETLPCGTMVNEIVSLAMIGGLEVDSNDIDKLVEEHNQERTTKELMDLHCVSQQEVMVESLLEEEEVTAKQKSFGAIKRNAESMGNCCIVH</sequence>
<evidence type="ECO:0008006" key="3">
    <source>
        <dbReference type="Google" id="ProtNLM"/>
    </source>
</evidence>
<protein>
    <recommendedName>
        <fullName evidence="3">DDE-1 domain-containing protein</fullName>
    </recommendedName>
</protein>
<gene>
    <name evidence="1" type="ORF">AVEN_81831_1</name>
</gene>